<evidence type="ECO:0000256" key="4">
    <source>
        <dbReference type="ARBA" id="ARBA00022692"/>
    </source>
</evidence>
<dbReference type="InterPro" id="IPR032823">
    <property type="entry name" value="BCA_ABC_TP_C"/>
</dbReference>
<keyword evidence="3" id="KW-1003">Cell membrane</keyword>
<protein>
    <submittedName>
        <fullName evidence="11">ATP-binding cassette domain-containing protein</fullName>
    </submittedName>
</protein>
<feature type="transmembrane region" description="Helical" evidence="9">
    <location>
        <begin position="268"/>
        <end position="292"/>
    </location>
</feature>
<feature type="domain" description="ABC transporter" evidence="10">
    <location>
        <begin position="366"/>
        <end position="611"/>
    </location>
</feature>
<evidence type="ECO:0000256" key="1">
    <source>
        <dbReference type="ARBA" id="ARBA00004651"/>
    </source>
</evidence>
<feature type="transmembrane region" description="Helical" evidence="9">
    <location>
        <begin position="177"/>
        <end position="196"/>
    </location>
</feature>
<feature type="transmembrane region" description="Helical" evidence="9">
    <location>
        <begin position="105"/>
        <end position="124"/>
    </location>
</feature>
<dbReference type="Gene3D" id="3.40.50.300">
    <property type="entry name" value="P-loop containing nucleotide triphosphate hydrolases"/>
    <property type="match status" value="1"/>
</dbReference>
<dbReference type="GO" id="GO:0016887">
    <property type="term" value="F:ATP hydrolysis activity"/>
    <property type="evidence" value="ECO:0007669"/>
    <property type="project" value="InterPro"/>
</dbReference>
<dbReference type="AlphaFoldDB" id="A0A5Q0M6Q4"/>
<dbReference type="InterPro" id="IPR003593">
    <property type="entry name" value="AAA+_ATPase"/>
</dbReference>
<evidence type="ECO:0000256" key="2">
    <source>
        <dbReference type="ARBA" id="ARBA00022448"/>
    </source>
</evidence>
<name>A0A5Q0M6Q4_VARPD</name>
<keyword evidence="7 9" id="KW-1133">Transmembrane helix</keyword>
<dbReference type="InterPro" id="IPR017871">
    <property type="entry name" value="ABC_transporter-like_CS"/>
</dbReference>
<dbReference type="Proteomes" id="UP000326780">
    <property type="component" value="Chromosome"/>
</dbReference>
<keyword evidence="5" id="KW-0547">Nucleotide-binding</keyword>
<feature type="transmembrane region" description="Helical" evidence="9">
    <location>
        <begin position="230"/>
        <end position="248"/>
    </location>
</feature>
<dbReference type="CDD" id="cd03219">
    <property type="entry name" value="ABC_Mj1267_LivG_branched"/>
    <property type="match status" value="1"/>
</dbReference>
<evidence type="ECO:0000256" key="6">
    <source>
        <dbReference type="ARBA" id="ARBA00022840"/>
    </source>
</evidence>
<dbReference type="InterPro" id="IPR003439">
    <property type="entry name" value="ABC_transporter-like_ATP-bd"/>
</dbReference>
<reference evidence="11 12" key="1">
    <citation type="submission" date="2019-10" db="EMBL/GenBank/DDBJ databases">
        <title>Complete genome sequence of Variovorax paradoxus 5C-2.</title>
        <authorList>
            <person name="Gogoleva N.E."/>
            <person name="Balkin A.S."/>
        </authorList>
    </citation>
    <scope>NUCLEOTIDE SEQUENCE [LARGE SCALE GENOMIC DNA]</scope>
    <source>
        <strain evidence="11 12">5C-2</strain>
    </source>
</reference>
<gene>
    <name evidence="11" type="ORF">GFK26_21610</name>
</gene>
<dbReference type="InterPro" id="IPR051120">
    <property type="entry name" value="ABC_AA/LPS_Transport"/>
</dbReference>
<evidence type="ECO:0000256" key="7">
    <source>
        <dbReference type="ARBA" id="ARBA00022989"/>
    </source>
</evidence>
<feature type="transmembrane region" description="Helical" evidence="9">
    <location>
        <begin position="81"/>
        <end position="99"/>
    </location>
</feature>
<dbReference type="InterPro" id="IPR027417">
    <property type="entry name" value="P-loop_NTPase"/>
</dbReference>
<feature type="transmembrane region" description="Helical" evidence="9">
    <location>
        <begin position="21"/>
        <end position="42"/>
    </location>
</feature>
<proteinExistence type="predicted"/>
<accession>A0A5Q0M6Q4</accession>
<evidence type="ECO:0000256" key="3">
    <source>
        <dbReference type="ARBA" id="ARBA00022475"/>
    </source>
</evidence>
<dbReference type="Pfam" id="PF02653">
    <property type="entry name" value="BPD_transp_2"/>
    <property type="match status" value="1"/>
</dbReference>
<comment type="subcellular location">
    <subcellularLocation>
        <location evidence="1">Cell membrane</location>
        <topology evidence="1">Multi-pass membrane protein</topology>
    </subcellularLocation>
</comment>
<keyword evidence="4 9" id="KW-0812">Transmembrane</keyword>
<dbReference type="RefSeq" id="WP_153283787.1">
    <property type="nucleotide sequence ID" value="NZ_CP045644.1"/>
</dbReference>
<dbReference type="FunFam" id="3.40.50.300:FF:000421">
    <property type="entry name" value="Branched-chain amino acid ABC transporter ATP-binding protein"/>
    <property type="match status" value="1"/>
</dbReference>
<dbReference type="PANTHER" id="PTHR45772:SF2">
    <property type="entry name" value="ABC TRANSPORTER ATP-BINDING PROTEIN"/>
    <property type="match status" value="1"/>
</dbReference>
<evidence type="ECO:0000256" key="8">
    <source>
        <dbReference type="ARBA" id="ARBA00023136"/>
    </source>
</evidence>
<organism evidence="11 12">
    <name type="scientific">Variovorax paradoxus</name>
    <dbReference type="NCBI Taxonomy" id="34073"/>
    <lineage>
        <taxon>Bacteria</taxon>
        <taxon>Pseudomonadati</taxon>
        <taxon>Pseudomonadota</taxon>
        <taxon>Betaproteobacteria</taxon>
        <taxon>Burkholderiales</taxon>
        <taxon>Comamonadaceae</taxon>
        <taxon>Variovorax</taxon>
    </lineage>
</organism>
<dbReference type="Pfam" id="PF00005">
    <property type="entry name" value="ABC_tran"/>
    <property type="match status" value="1"/>
</dbReference>
<dbReference type="GO" id="GO:0015658">
    <property type="term" value="F:branched-chain amino acid transmembrane transporter activity"/>
    <property type="evidence" value="ECO:0007669"/>
    <property type="project" value="InterPro"/>
</dbReference>
<sequence length="613" mass="65520">MNLLIRATPSSAKNASASRGILGSYRWGVVMVVALVLVLPLLPVPEFIITQMNYIGIDALVVLGLVLLTGVCGLTSFGQAAFVGIGAYCTAYATTALGWNPWMGLALGLVVTLFAALLLGAVTLRMSGHNLPLATIAWCIALYYVIGNLGPLGRYDGLVNVPVIDIAGWSLQSGRRYYYLVWLIAGAGAFALFRLLDSRTGRVLRAMNPDHGGGATMPEAMGASVFRHKLLAFVIGAVYAAVAGWLFAHLQRAVNPSPFGIGKSLDYLFMAVLGGVGHIWGAFAGAAFTTVLRDVLQDWLPRLVGRSGNYETIVFGVLLIVILKVSSGGLWSLVDRWMKKSQRPKAIAASGRLPARGKPAKGNPLLEVRSISKRFGGLAAVRDISFCLRAGEIVGLIGPNGAGKSTTFNLLSGVLPLSEGEVHFAGQRIDGRSSREIAQLGMSRTFQHVKLVPEMTVLENVAIGCFIRTDAGPLSAVMGLDARQEAIAFAEAERQLIRVGLRDVVHEYAGNLSLGQQRLVEVARALASDPALLLLDEPAAGLRHAEKLALARVLTQLKDEGFSLLLVEHDMGFVMSLVDRIVVMEFGQRLMEGTPDEVRGSPEVRAAYLGVEG</sequence>
<dbReference type="GO" id="GO:0005524">
    <property type="term" value="F:ATP binding"/>
    <property type="evidence" value="ECO:0007669"/>
    <property type="project" value="UniProtKB-KW"/>
</dbReference>
<dbReference type="PANTHER" id="PTHR45772">
    <property type="entry name" value="CONSERVED COMPONENT OF ABC TRANSPORTER FOR NATURAL AMINO ACIDS-RELATED"/>
    <property type="match status" value="1"/>
</dbReference>
<evidence type="ECO:0000259" key="10">
    <source>
        <dbReference type="PROSITE" id="PS50893"/>
    </source>
</evidence>
<feature type="transmembrane region" description="Helical" evidence="9">
    <location>
        <begin position="131"/>
        <end position="150"/>
    </location>
</feature>
<feature type="transmembrane region" description="Helical" evidence="9">
    <location>
        <begin position="54"/>
        <end position="74"/>
    </location>
</feature>
<feature type="transmembrane region" description="Helical" evidence="9">
    <location>
        <begin position="313"/>
        <end position="334"/>
    </location>
</feature>
<dbReference type="InterPro" id="IPR043428">
    <property type="entry name" value="LivM-like"/>
</dbReference>
<evidence type="ECO:0000256" key="5">
    <source>
        <dbReference type="ARBA" id="ARBA00022741"/>
    </source>
</evidence>
<keyword evidence="2" id="KW-0813">Transport</keyword>
<dbReference type="PROSITE" id="PS50893">
    <property type="entry name" value="ABC_TRANSPORTER_2"/>
    <property type="match status" value="1"/>
</dbReference>
<dbReference type="SUPFAM" id="SSF52540">
    <property type="entry name" value="P-loop containing nucleoside triphosphate hydrolases"/>
    <property type="match status" value="1"/>
</dbReference>
<dbReference type="Pfam" id="PF12399">
    <property type="entry name" value="BCA_ABC_TP_C"/>
    <property type="match status" value="1"/>
</dbReference>
<dbReference type="EMBL" id="CP045644">
    <property type="protein sequence ID" value="QFZ85169.1"/>
    <property type="molecule type" value="Genomic_DNA"/>
</dbReference>
<keyword evidence="6 11" id="KW-0067">ATP-binding</keyword>
<dbReference type="InterPro" id="IPR001851">
    <property type="entry name" value="ABC_transp_permease"/>
</dbReference>
<evidence type="ECO:0000313" key="11">
    <source>
        <dbReference type="EMBL" id="QFZ85169.1"/>
    </source>
</evidence>
<evidence type="ECO:0000256" key="9">
    <source>
        <dbReference type="SAM" id="Phobius"/>
    </source>
</evidence>
<evidence type="ECO:0000313" key="12">
    <source>
        <dbReference type="Proteomes" id="UP000326780"/>
    </source>
</evidence>
<dbReference type="GO" id="GO:0005886">
    <property type="term" value="C:plasma membrane"/>
    <property type="evidence" value="ECO:0007669"/>
    <property type="project" value="UniProtKB-SubCell"/>
</dbReference>
<dbReference type="CDD" id="cd06581">
    <property type="entry name" value="TM_PBP1_LivM_like"/>
    <property type="match status" value="1"/>
</dbReference>
<dbReference type="PROSITE" id="PS00211">
    <property type="entry name" value="ABC_TRANSPORTER_1"/>
    <property type="match status" value="1"/>
</dbReference>
<keyword evidence="8 9" id="KW-0472">Membrane</keyword>
<dbReference type="SMART" id="SM00382">
    <property type="entry name" value="AAA"/>
    <property type="match status" value="1"/>
</dbReference>